<evidence type="ECO:0000313" key="2">
    <source>
        <dbReference type="Proteomes" id="UP001220256"/>
    </source>
</evidence>
<dbReference type="EMBL" id="JAPVEB010000004">
    <property type="protein sequence ID" value="KAJ5264521.1"/>
    <property type="molecule type" value="Genomic_DNA"/>
</dbReference>
<dbReference type="Proteomes" id="UP001220256">
    <property type="component" value="Unassembled WGS sequence"/>
</dbReference>
<evidence type="ECO:0000313" key="1">
    <source>
        <dbReference type="EMBL" id="KAJ5264521.1"/>
    </source>
</evidence>
<protein>
    <submittedName>
        <fullName evidence="1">Uncharacterized protein</fullName>
    </submittedName>
</protein>
<name>A0ABQ8WDM2_PENCH</name>
<organism evidence="1 2">
    <name type="scientific">Penicillium chrysogenum</name>
    <name type="common">Penicillium notatum</name>
    <dbReference type="NCBI Taxonomy" id="5076"/>
    <lineage>
        <taxon>Eukaryota</taxon>
        <taxon>Fungi</taxon>
        <taxon>Dikarya</taxon>
        <taxon>Ascomycota</taxon>
        <taxon>Pezizomycotina</taxon>
        <taxon>Eurotiomycetes</taxon>
        <taxon>Eurotiomycetidae</taxon>
        <taxon>Eurotiales</taxon>
        <taxon>Aspergillaceae</taxon>
        <taxon>Penicillium</taxon>
        <taxon>Penicillium chrysogenum species complex</taxon>
    </lineage>
</organism>
<keyword evidence="2" id="KW-1185">Reference proteome</keyword>
<comment type="caution">
    <text evidence="1">The sequence shown here is derived from an EMBL/GenBank/DDBJ whole genome shotgun (WGS) entry which is preliminary data.</text>
</comment>
<sequence length="413" mass="47282">MADIELTDFQFTRRKCQNFNFQLPTSSKAPLGAAHTGTDWGSKNEPLPLESDYALFLPVAGEQKNAQQTLQSRGPFPPTEGFEDIITFGDAGQRNLGWIDGASEDDHLDDSSECSLLLKGKSPYTQKRRRIPTMYRKGPLRTYYGSAKALLLARVHDIGRFFPSSHRSGDVKLMFVKYDQIPHSLITSYISEEQFWLSLKRFFGLLPLPDQLVGSFPNCDELNYIKNYLRSKPTPGQNCNKGDDGRELVRICAKLTTFIFRNRESKRIFLDVGNRVYRRPKPFTWEKFQGFGLIHQICNEPESKQHTALRQDEWLQARNVPLPKRQHMLKIWDSLEHLLSEGRQAKQSDPITTMRGGLFQIYHALSTSEVNLPGRFGIEFSHFSGWVDGGKWVNVCEWPTEQDAGRLGSRCSR</sequence>
<reference evidence="1 2" key="1">
    <citation type="journal article" date="2023" name="IMA Fungus">
        <title>Comparative genomic study of the Penicillium genus elucidates a diverse pangenome and 15 lateral gene transfer events.</title>
        <authorList>
            <person name="Petersen C."/>
            <person name="Sorensen T."/>
            <person name="Nielsen M.R."/>
            <person name="Sondergaard T.E."/>
            <person name="Sorensen J.L."/>
            <person name="Fitzpatrick D.A."/>
            <person name="Frisvad J.C."/>
            <person name="Nielsen K.L."/>
        </authorList>
    </citation>
    <scope>NUCLEOTIDE SEQUENCE [LARGE SCALE GENOMIC DNA]</scope>
    <source>
        <strain evidence="1 2">IBT 3361</strain>
    </source>
</reference>
<proteinExistence type="predicted"/>
<accession>A0ABQ8WDM2</accession>
<gene>
    <name evidence="1" type="ORF">N7505_007314</name>
</gene>